<evidence type="ECO:0000313" key="2">
    <source>
        <dbReference type="Proteomes" id="UP000198931"/>
    </source>
</evidence>
<keyword evidence="2" id="KW-1185">Reference proteome</keyword>
<dbReference type="EMBL" id="FOQT01000004">
    <property type="protein sequence ID" value="SFI35016.1"/>
    <property type="molecule type" value="Genomic_DNA"/>
</dbReference>
<name>A0A1I3HH12_9FLAO</name>
<gene>
    <name evidence="1" type="ORF">SAMN05443292_2203</name>
</gene>
<accession>A0A1I3HH12</accession>
<reference evidence="1 2" key="1">
    <citation type="submission" date="2016-10" db="EMBL/GenBank/DDBJ databases">
        <authorList>
            <person name="de Groot N.N."/>
        </authorList>
    </citation>
    <scope>NUCLEOTIDE SEQUENCE [LARGE SCALE GENOMIC DNA]</scope>
    <source>
        <strain evidence="1 2">DSM 26000</strain>
    </source>
</reference>
<evidence type="ECO:0000313" key="1">
    <source>
        <dbReference type="EMBL" id="SFI35016.1"/>
    </source>
</evidence>
<protein>
    <submittedName>
        <fullName evidence="1">Uncharacterized protein</fullName>
    </submittedName>
</protein>
<proteinExistence type="predicted"/>
<sequence length="258" mass="30172">MFNFFNKNKANISDVEIISEEVKKSTEPHYVSEVLEDETGKYKIIKYWGKEERKTHIKGVLKGKYRGTFNWEDGSGKFYNINIYESELLKVEKLDEVPPYDEIKKFPKESLPEKISTCIKKGSDFYHINIFHPQFTDSRNISQKLQQTDGDKSFGVIEGEIFGYIKDEVDVEKEEKVYLPEPDVHNLTFISSDISKTLSGNPKSNINEVKSKTNINDCIQSNVRTGKKEYREKWFREEYWCKGKNLLGRLEIPGHEYP</sequence>
<dbReference type="AlphaFoldDB" id="A0A1I3HH12"/>
<organism evidence="1 2">
    <name type="scientific">Halpernia frigidisoli</name>
    <dbReference type="NCBI Taxonomy" id="1125876"/>
    <lineage>
        <taxon>Bacteria</taxon>
        <taxon>Pseudomonadati</taxon>
        <taxon>Bacteroidota</taxon>
        <taxon>Flavobacteriia</taxon>
        <taxon>Flavobacteriales</taxon>
        <taxon>Weeksellaceae</taxon>
        <taxon>Chryseobacterium group</taxon>
        <taxon>Halpernia</taxon>
    </lineage>
</organism>
<dbReference type="STRING" id="1125876.SAMN05443292_2203"/>
<dbReference type="Proteomes" id="UP000198931">
    <property type="component" value="Unassembled WGS sequence"/>
</dbReference>